<accession>A0A813LLC8</accession>
<proteinExistence type="predicted"/>
<name>A0A813LLC8_POLGL</name>
<protein>
    <submittedName>
        <fullName evidence="2">Uncharacterized protein</fullName>
    </submittedName>
</protein>
<feature type="region of interest" description="Disordered" evidence="1">
    <location>
        <begin position="1"/>
        <end position="21"/>
    </location>
</feature>
<dbReference type="Proteomes" id="UP000626109">
    <property type="component" value="Unassembled WGS sequence"/>
</dbReference>
<dbReference type="EMBL" id="CAJNNW010035430">
    <property type="protein sequence ID" value="CAE8727667.1"/>
    <property type="molecule type" value="Genomic_DNA"/>
</dbReference>
<reference evidence="2" key="1">
    <citation type="submission" date="2021-02" db="EMBL/GenBank/DDBJ databases">
        <authorList>
            <person name="Dougan E. K."/>
            <person name="Rhodes N."/>
            <person name="Thang M."/>
            <person name="Chan C."/>
        </authorList>
    </citation>
    <scope>NUCLEOTIDE SEQUENCE</scope>
</reference>
<sequence>AVEVHSSPQDGGTPVGELDSQTWSAIYGGKPPKAVAGGGRGPSMAEVLERELESLFAAGSSYEAAPEAPAPASLCTTLYPHQRKALYWMQQQELGLTVDQLLQDCCCCCCC</sequence>
<comment type="caution">
    <text evidence="2">The sequence shown here is derived from an EMBL/GenBank/DDBJ whole genome shotgun (WGS) entry which is preliminary data.</text>
</comment>
<dbReference type="AlphaFoldDB" id="A0A813LLC8"/>
<evidence type="ECO:0000313" key="2">
    <source>
        <dbReference type="EMBL" id="CAE8727667.1"/>
    </source>
</evidence>
<evidence type="ECO:0000313" key="3">
    <source>
        <dbReference type="Proteomes" id="UP000626109"/>
    </source>
</evidence>
<feature type="non-terminal residue" evidence="2">
    <location>
        <position position="1"/>
    </location>
</feature>
<organism evidence="2 3">
    <name type="scientific">Polarella glacialis</name>
    <name type="common">Dinoflagellate</name>
    <dbReference type="NCBI Taxonomy" id="89957"/>
    <lineage>
        <taxon>Eukaryota</taxon>
        <taxon>Sar</taxon>
        <taxon>Alveolata</taxon>
        <taxon>Dinophyceae</taxon>
        <taxon>Suessiales</taxon>
        <taxon>Suessiaceae</taxon>
        <taxon>Polarella</taxon>
    </lineage>
</organism>
<gene>
    <name evidence="2" type="ORF">PGLA2088_LOCUS44880</name>
</gene>
<feature type="compositionally biased region" description="Polar residues" evidence="1">
    <location>
        <begin position="1"/>
        <end position="10"/>
    </location>
</feature>
<evidence type="ECO:0000256" key="1">
    <source>
        <dbReference type="SAM" id="MobiDB-lite"/>
    </source>
</evidence>